<dbReference type="RefSeq" id="WP_141319749.1">
    <property type="nucleotide sequence ID" value="NZ_BJLP01000018.1"/>
</dbReference>
<sequence length="336" mass="33879">MTLATGATVTLDDLRYTVQIRSVAAELVLLPGVNRAEVAIAAGVDVPAAAGARASVELDGGDGTAVVLTGTVDHVERTTSGAVVVVTDAGAALAATRPSETYNGLTGVQVVGKLADLASADTGQVAALTQTAAYVADARRTAAEHVAAIARRSDAVAAVDAEGRVTVVAWPVGVATAAMRLDREFTSFTTSAHTPAHEFTPVGAGGSGAAQAPDAWVPSTDPLTGADEPDGTRTWSPAPVLRTRSDVDLAARGESSRRGAATARMRGTCWLQPARRPGDVVRIDETTDPAQSGPWLLTTVRHELAPGVARTTLAGVAAGASDDLLGGLAGALGGLL</sequence>
<protein>
    <recommendedName>
        <fullName evidence="3">Late control gene D protein (GPD)</fullName>
    </recommendedName>
</protein>
<evidence type="ECO:0000313" key="2">
    <source>
        <dbReference type="Proteomes" id="UP000315842"/>
    </source>
</evidence>
<gene>
    <name evidence="1" type="ORF">CUD01_13340</name>
</gene>
<dbReference type="AlphaFoldDB" id="A0A4Y3KDC7"/>
<accession>A0A4Y3KDC7</accession>
<dbReference type="SUPFAM" id="SSF69279">
    <property type="entry name" value="Phage tail proteins"/>
    <property type="match status" value="1"/>
</dbReference>
<dbReference type="EMBL" id="BJLP01000018">
    <property type="protein sequence ID" value="GEA80890.1"/>
    <property type="molecule type" value="Genomic_DNA"/>
</dbReference>
<proteinExistence type="predicted"/>
<evidence type="ECO:0000313" key="1">
    <source>
        <dbReference type="EMBL" id="GEA80890.1"/>
    </source>
</evidence>
<keyword evidence="2" id="KW-1185">Reference proteome</keyword>
<name>A0A4Y3KDC7_CELUD</name>
<comment type="caution">
    <text evidence="1">The sequence shown here is derived from an EMBL/GenBank/DDBJ whole genome shotgun (WGS) entry which is preliminary data.</text>
</comment>
<reference evidence="1 2" key="1">
    <citation type="submission" date="2019-06" db="EMBL/GenBank/DDBJ databases">
        <title>Whole genome shotgun sequence of Cellulomonas uda NBRC 3747.</title>
        <authorList>
            <person name="Hosoyama A."/>
            <person name="Uohara A."/>
            <person name="Ohji S."/>
            <person name="Ichikawa N."/>
        </authorList>
    </citation>
    <scope>NUCLEOTIDE SEQUENCE [LARGE SCALE GENOMIC DNA]</scope>
    <source>
        <strain evidence="1 2">NBRC 3747</strain>
    </source>
</reference>
<organism evidence="1 2">
    <name type="scientific">Cellulomonas uda</name>
    <dbReference type="NCBI Taxonomy" id="1714"/>
    <lineage>
        <taxon>Bacteria</taxon>
        <taxon>Bacillati</taxon>
        <taxon>Actinomycetota</taxon>
        <taxon>Actinomycetes</taxon>
        <taxon>Micrococcales</taxon>
        <taxon>Cellulomonadaceae</taxon>
        <taxon>Cellulomonas</taxon>
    </lineage>
</organism>
<dbReference type="Proteomes" id="UP000315842">
    <property type="component" value="Unassembled WGS sequence"/>
</dbReference>
<evidence type="ECO:0008006" key="3">
    <source>
        <dbReference type="Google" id="ProtNLM"/>
    </source>
</evidence>